<dbReference type="Gene3D" id="3.40.640.10">
    <property type="entry name" value="Type I PLP-dependent aspartate aminotransferase-like (Major domain)"/>
    <property type="match status" value="1"/>
</dbReference>
<organism evidence="7 8">
    <name type="scientific">Ostreococcus lucimarinus (strain CCE9901)</name>
    <dbReference type="NCBI Taxonomy" id="436017"/>
    <lineage>
        <taxon>Eukaryota</taxon>
        <taxon>Viridiplantae</taxon>
        <taxon>Chlorophyta</taxon>
        <taxon>Mamiellophyceae</taxon>
        <taxon>Mamiellales</taxon>
        <taxon>Bathycoccaceae</taxon>
        <taxon>Ostreococcus</taxon>
    </lineage>
</organism>
<dbReference type="SUPFAM" id="SSF53383">
    <property type="entry name" value="PLP-dependent transferases"/>
    <property type="match status" value="1"/>
</dbReference>
<name>A4RYY7_OSTLU</name>
<accession>A4RYY7</accession>
<dbReference type="RefSeq" id="XP_001418245.1">
    <property type="nucleotide sequence ID" value="XM_001418208.1"/>
</dbReference>
<dbReference type="PANTHER" id="PTHR43807">
    <property type="entry name" value="FI04487P"/>
    <property type="match status" value="1"/>
</dbReference>
<dbReference type="KEGG" id="olu:OSTLU_87535"/>
<evidence type="ECO:0000256" key="5">
    <source>
        <dbReference type="ARBA" id="ARBA00022898"/>
    </source>
</evidence>
<keyword evidence="8" id="KW-1185">Reference proteome</keyword>
<comment type="similarity">
    <text evidence="2">Belongs to the class-I pyridoxal-phosphate-dependent aminotransferase family.</text>
</comment>
<reference evidence="7 8" key="1">
    <citation type="journal article" date="2007" name="Proc. Natl. Acad. Sci. U.S.A.">
        <title>The tiny eukaryote Ostreococcus provides genomic insights into the paradox of plankton speciation.</title>
        <authorList>
            <person name="Palenik B."/>
            <person name="Grimwood J."/>
            <person name="Aerts A."/>
            <person name="Rouze P."/>
            <person name="Salamov A."/>
            <person name="Putnam N."/>
            <person name="Dupont C."/>
            <person name="Jorgensen R."/>
            <person name="Derelle E."/>
            <person name="Rombauts S."/>
            <person name="Zhou K."/>
            <person name="Otillar R."/>
            <person name="Merchant S.S."/>
            <person name="Podell S."/>
            <person name="Gaasterland T."/>
            <person name="Napoli C."/>
            <person name="Gendler K."/>
            <person name="Manuell A."/>
            <person name="Tai V."/>
            <person name="Vallon O."/>
            <person name="Piganeau G."/>
            <person name="Jancek S."/>
            <person name="Heijde M."/>
            <person name="Jabbari K."/>
            <person name="Bowler C."/>
            <person name="Lohr M."/>
            <person name="Robbens S."/>
            <person name="Werner G."/>
            <person name="Dubchak I."/>
            <person name="Pazour G.J."/>
            <person name="Ren Q."/>
            <person name="Paulsen I."/>
            <person name="Delwiche C."/>
            <person name="Schmutz J."/>
            <person name="Rokhsar D."/>
            <person name="Van de Peer Y."/>
            <person name="Moreau H."/>
            <person name="Grigoriev I.V."/>
        </authorList>
    </citation>
    <scope>NUCLEOTIDE SEQUENCE [LARGE SCALE GENOMIC DNA]</scope>
    <source>
        <strain evidence="7 8">CCE9901</strain>
    </source>
</reference>
<keyword evidence="3" id="KW-0032">Aminotransferase</keyword>
<evidence type="ECO:0000259" key="6">
    <source>
        <dbReference type="Pfam" id="PF00155"/>
    </source>
</evidence>
<dbReference type="Pfam" id="PF00155">
    <property type="entry name" value="Aminotran_1_2"/>
    <property type="match status" value="1"/>
</dbReference>
<comment type="cofactor">
    <cofactor evidence="1">
        <name>pyridoxal 5'-phosphate</name>
        <dbReference type="ChEBI" id="CHEBI:597326"/>
    </cofactor>
</comment>
<dbReference type="eggNOG" id="KOG0257">
    <property type="taxonomic scope" value="Eukaryota"/>
</dbReference>
<dbReference type="InterPro" id="IPR051326">
    <property type="entry name" value="Kynurenine-oxoglutarate_AT"/>
</dbReference>
<evidence type="ECO:0000313" key="7">
    <source>
        <dbReference type="EMBL" id="ABO96538.1"/>
    </source>
</evidence>
<dbReference type="OrthoDB" id="2414662at2759"/>
<dbReference type="HOGENOM" id="CLU_017584_4_0_1"/>
<dbReference type="InterPro" id="IPR004838">
    <property type="entry name" value="NHTrfase_class1_PyrdxlP-BS"/>
</dbReference>
<keyword evidence="4" id="KW-0808">Transferase</keyword>
<dbReference type="Gramene" id="ABO96538">
    <property type="protein sequence ID" value="ABO96538"/>
    <property type="gene ID" value="OSTLU_87535"/>
</dbReference>
<evidence type="ECO:0000256" key="3">
    <source>
        <dbReference type="ARBA" id="ARBA00022576"/>
    </source>
</evidence>
<dbReference type="Gene3D" id="3.90.1150.10">
    <property type="entry name" value="Aspartate Aminotransferase, domain 1"/>
    <property type="match status" value="1"/>
</dbReference>
<sequence length="412" mass="43805">MATRDDASATSVWEEITAMASEDGVVDLGQGWPDFGASIAAREGAARAMLGDGVRANQYAPVRGDARMVAALIRYYAATGFDVGRCERGTVAREECVVVTASATEAIYGAFQAATRGGGDGTSRREIVFVEPFFPWYKAIADDVGAVSVVVRARAEDGFRVDVDAVRAACSRDRTALLVMCSPHNPTGHVMTQDELLGIAALAEDLDLTVLSDEVYERSVFGGRAFTRLATVGDMSARTVTIGSASKLLNLTGWRVGWAVGPKRLVDPIKSAHSLMSYTAPNPLQIGVAEALEEISRSADGAVSSDENAAVMFENANALERALSDVGLSCFSPPGGYFLVCDVGKTGFSDMEFCRELAARAKVCAVPMSVFFLPSPTGDVPRHLVRFAICKVPSTVLEACARIREHAPYVAP</sequence>
<dbReference type="PROSITE" id="PS00105">
    <property type="entry name" value="AA_TRANSFER_CLASS_1"/>
    <property type="match status" value="1"/>
</dbReference>
<dbReference type="InterPro" id="IPR015424">
    <property type="entry name" value="PyrdxlP-dep_Trfase"/>
</dbReference>
<dbReference type="InterPro" id="IPR015421">
    <property type="entry name" value="PyrdxlP-dep_Trfase_major"/>
</dbReference>
<dbReference type="GO" id="GO:0030170">
    <property type="term" value="F:pyridoxal phosphate binding"/>
    <property type="evidence" value="ECO:0007669"/>
    <property type="project" value="InterPro"/>
</dbReference>
<dbReference type="PANTHER" id="PTHR43807:SF20">
    <property type="entry name" value="FI04487P"/>
    <property type="match status" value="1"/>
</dbReference>
<evidence type="ECO:0000256" key="4">
    <source>
        <dbReference type="ARBA" id="ARBA00022679"/>
    </source>
</evidence>
<feature type="domain" description="Aminotransferase class I/classII large" evidence="6">
    <location>
        <begin position="25"/>
        <end position="402"/>
    </location>
</feature>
<gene>
    <name evidence="7" type="ORF">OSTLU_87535</name>
</gene>
<dbReference type="GO" id="GO:0016212">
    <property type="term" value="F:kynurenine-oxoglutarate transaminase activity"/>
    <property type="evidence" value="ECO:0007669"/>
    <property type="project" value="TreeGrafter"/>
</dbReference>
<dbReference type="Proteomes" id="UP000001568">
    <property type="component" value="Chromosome 6"/>
</dbReference>
<dbReference type="InterPro" id="IPR015422">
    <property type="entry name" value="PyrdxlP-dep_Trfase_small"/>
</dbReference>
<evidence type="ECO:0000256" key="2">
    <source>
        <dbReference type="ARBA" id="ARBA00007441"/>
    </source>
</evidence>
<keyword evidence="5" id="KW-0663">Pyridoxal phosphate</keyword>
<dbReference type="AlphaFoldDB" id="A4RYY7"/>
<dbReference type="CDD" id="cd00609">
    <property type="entry name" value="AAT_like"/>
    <property type="match status" value="1"/>
</dbReference>
<dbReference type="EMBL" id="CP000586">
    <property type="protein sequence ID" value="ABO96538.1"/>
    <property type="molecule type" value="Genomic_DNA"/>
</dbReference>
<evidence type="ECO:0000313" key="8">
    <source>
        <dbReference type="Proteomes" id="UP000001568"/>
    </source>
</evidence>
<protein>
    <recommendedName>
        <fullName evidence="6">Aminotransferase class I/classII large domain-containing protein</fullName>
    </recommendedName>
</protein>
<evidence type="ECO:0000256" key="1">
    <source>
        <dbReference type="ARBA" id="ARBA00001933"/>
    </source>
</evidence>
<dbReference type="GeneID" id="5002342"/>
<proteinExistence type="inferred from homology"/>
<dbReference type="STRING" id="436017.A4RYY7"/>
<dbReference type="OMA" id="FHNTGWK"/>
<dbReference type="GO" id="GO:0005737">
    <property type="term" value="C:cytoplasm"/>
    <property type="evidence" value="ECO:0007669"/>
    <property type="project" value="TreeGrafter"/>
</dbReference>
<dbReference type="InterPro" id="IPR004839">
    <property type="entry name" value="Aminotransferase_I/II_large"/>
</dbReference>